<keyword evidence="1" id="KW-0472">Membrane</keyword>
<name>A0A2G9TLV5_TELCI</name>
<accession>A0A2G9TLV5</accession>
<proteinExistence type="predicted"/>
<reference evidence="2 3" key="1">
    <citation type="submission" date="2015-09" db="EMBL/GenBank/DDBJ databases">
        <title>Draft genome of the parasitic nematode Teladorsagia circumcincta isolate WARC Sus (inbred).</title>
        <authorList>
            <person name="Mitreva M."/>
        </authorList>
    </citation>
    <scope>NUCLEOTIDE SEQUENCE [LARGE SCALE GENOMIC DNA]</scope>
    <source>
        <strain evidence="2 3">S</strain>
    </source>
</reference>
<dbReference type="AlphaFoldDB" id="A0A2G9TLV5"/>
<evidence type="ECO:0000313" key="2">
    <source>
        <dbReference type="EMBL" id="PIO58951.1"/>
    </source>
</evidence>
<evidence type="ECO:0000313" key="3">
    <source>
        <dbReference type="Proteomes" id="UP000230423"/>
    </source>
</evidence>
<keyword evidence="3" id="KW-1185">Reference proteome</keyword>
<organism evidence="2 3">
    <name type="scientific">Teladorsagia circumcincta</name>
    <name type="common">Brown stomach worm</name>
    <name type="synonym">Ostertagia circumcincta</name>
    <dbReference type="NCBI Taxonomy" id="45464"/>
    <lineage>
        <taxon>Eukaryota</taxon>
        <taxon>Metazoa</taxon>
        <taxon>Ecdysozoa</taxon>
        <taxon>Nematoda</taxon>
        <taxon>Chromadorea</taxon>
        <taxon>Rhabditida</taxon>
        <taxon>Rhabditina</taxon>
        <taxon>Rhabditomorpha</taxon>
        <taxon>Strongyloidea</taxon>
        <taxon>Trichostrongylidae</taxon>
        <taxon>Teladorsagia</taxon>
    </lineage>
</organism>
<gene>
    <name evidence="2" type="ORF">TELCIR_19598</name>
</gene>
<sequence length="162" mass="18438">MPHQDLKMCFLPIHHLKIRTSEELTHIVVEDEADGSMMVIIEEEIEEEVIVSITTITVNLVLLRTRVELVMYQIRPLQVSSSQIEQANQPKNAEVALTSALARDITLVTGVVITKLIMVLVVMLNELLLFRRSTRWTTNSSSFHIAVIRRLSCVRVIFVGNF</sequence>
<feature type="transmembrane region" description="Helical" evidence="1">
    <location>
        <begin position="105"/>
        <end position="130"/>
    </location>
</feature>
<dbReference type="Proteomes" id="UP000230423">
    <property type="component" value="Unassembled WGS sequence"/>
</dbReference>
<dbReference type="EMBL" id="KZ359290">
    <property type="protein sequence ID" value="PIO58951.1"/>
    <property type="molecule type" value="Genomic_DNA"/>
</dbReference>
<keyword evidence="1" id="KW-0812">Transmembrane</keyword>
<protein>
    <submittedName>
        <fullName evidence="2">Uncharacterized protein</fullName>
    </submittedName>
</protein>
<keyword evidence="1" id="KW-1133">Transmembrane helix</keyword>
<evidence type="ECO:0000256" key="1">
    <source>
        <dbReference type="SAM" id="Phobius"/>
    </source>
</evidence>